<feature type="transmembrane region" description="Helical" evidence="2">
    <location>
        <begin position="231"/>
        <end position="251"/>
    </location>
</feature>
<evidence type="ECO:0000256" key="1">
    <source>
        <dbReference type="SAM" id="MobiDB-lite"/>
    </source>
</evidence>
<organism evidence="3 4">
    <name type="scientific">Actinoallomurus spadix</name>
    <dbReference type="NCBI Taxonomy" id="79912"/>
    <lineage>
        <taxon>Bacteria</taxon>
        <taxon>Bacillati</taxon>
        <taxon>Actinomycetota</taxon>
        <taxon>Actinomycetes</taxon>
        <taxon>Streptosporangiales</taxon>
        <taxon>Thermomonosporaceae</taxon>
        <taxon>Actinoallomurus</taxon>
    </lineage>
</organism>
<evidence type="ECO:0000313" key="3">
    <source>
        <dbReference type="EMBL" id="GAA0356540.1"/>
    </source>
</evidence>
<dbReference type="EMBL" id="BAAABM010000047">
    <property type="protein sequence ID" value="GAA0356540.1"/>
    <property type="molecule type" value="Genomic_DNA"/>
</dbReference>
<feature type="compositionally biased region" description="Low complexity" evidence="1">
    <location>
        <begin position="71"/>
        <end position="104"/>
    </location>
</feature>
<evidence type="ECO:0000256" key="2">
    <source>
        <dbReference type="SAM" id="Phobius"/>
    </source>
</evidence>
<feature type="region of interest" description="Disordered" evidence="1">
    <location>
        <begin position="1"/>
        <end position="118"/>
    </location>
</feature>
<feature type="compositionally biased region" description="Pro residues" evidence="1">
    <location>
        <begin position="1"/>
        <end position="13"/>
    </location>
</feature>
<dbReference type="RefSeq" id="WP_252802220.1">
    <property type="nucleotide sequence ID" value="NZ_BAAABM010000047.1"/>
</dbReference>
<comment type="caution">
    <text evidence="3">The sequence shown here is derived from an EMBL/GenBank/DDBJ whole genome shotgun (WGS) entry which is preliminary data.</text>
</comment>
<sequence>MTQPPQYQPPAPGPYGQQPYQGHPQQPTPPYAAPQQYGAPQQYASPQQYAAPQQYQQPYQAPQGYPPAPAQPGAYPAGQGYQQAYQGQQPADPAQGYQGPPAAYRQAPPQGHSAPMGNPSAFGGPACRVCGNGPAAPATFRGVVGAVVMHTIWTASGPFCRDCGLATFRKQTAKTLAGGWCSIGAIVLSPFFLLFNLIARGKVANLPAPQPAVAGARPPADPGPSVFQRPAAYVFPTIFVLFLLLLIVGNLSG</sequence>
<feature type="compositionally biased region" description="Low complexity" evidence="1">
    <location>
        <begin position="14"/>
        <end position="25"/>
    </location>
</feature>
<proteinExistence type="predicted"/>
<evidence type="ECO:0000313" key="4">
    <source>
        <dbReference type="Proteomes" id="UP001501822"/>
    </source>
</evidence>
<name>A0ABN0X756_9ACTN</name>
<accession>A0ABN0X756</accession>
<keyword evidence="2" id="KW-1133">Transmembrane helix</keyword>
<reference evidence="3 4" key="1">
    <citation type="journal article" date="2019" name="Int. J. Syst. Evol. Microbiol.">
        <title>The Global Catalogue of Microorganisms (GCM) 10K type strain sequencing project: providing services to taxonomists for standard genome sequencing and annotation.</title>
        <authorList>
            <consortium name="The Broad Institute Genomics Platform"/>
            <consortium name="The Broad Institute Genome Sequencing Center for Infectious Disease"/>
            <person name="Wu L."/>
            <person name="Ma J."/>
        </authorList>
    </citation>
    <scope>NUCLEOTIDE SEQUENCE [LARGE SCALE GENOMIC DNA]</scope>
    <source>
        <strain evidence="3 4">JCM 3146</strain>
    </source>
</reference>
<evidence type="ECO:0008006" key="5">
    <source>
        <dbReference type="Google" id="ProtNLM"/>
    </source>
</evidence>
<keyword evidence="4" id="KW-1185">Reference proteome</keyword>
<keyword evidence="2" id="KW-0812">Transmembrane</keyword>
<feature type="compositionally biased region" description="Low complexity" evidence="1">
    <location>
        <begin position="33"/>
        <end position="63"/>
    </location>
</feature>
<keyword evidence="2" id="KW-0472">Membrane</keyword>
<protein>
    <recommendedName>
        <fullName evidence="5">LITAF domain-containing protein</fullName>
    </recommendedName>
</protein>
<feature type="transmembrane region" description="Helical" evidence="2">
    <location>
        <begin position="177"/>
        <end position="199"/>
    </location>
</feature>
<gene>
    <name evidence="3" type="ORF">GCM10010151_52730</name>
</gene>
<dbReference type="Proteomes" id="UP001501822">
    <property type="component" value="Unassembled WGS sequence"/>
</dbReference>